<comment type="caution">
    <text evidence="1">The sequence shown here is derived from an EMBL/GenBank/DDBJ whole genome shotgun (WGS) entry which is preliminary data.</text>
</comment>
<gene>
    <name evidence="1" type="ORF">PIB30_013494</name>
</gene>
<dbReference type="EMBL" id="JASCZI010000035">
    <property type="protein sequence ID" value="MED6107380.1"/>
    <property type="molecule type" value="Genomic_DNA"/>
</dbReference>
<organism evidence="1 2">
    <name type="scientific">Stylosanthes scabra</name>
    <dbReference type="NCBI Taxonomy" id="79078"/>
    <lineage>
        <taxon>Eukaryota</taxon>
        <taxon>Viridiplantae</taxon>
        <taxon>Streptophyta</taxon>
        <taxon>Embryophyta</taxon>
        <taxon>Tracheophyta</taxon>
        <taxon>Spermatophyta</taxon>
        <taxon>Magnoliopsida</taxon>
        <taxon>eudicotyledons</taxon>
        <taxon>Gunneridae</taxon>
        <taxon>Pentapetalae</taxon>
        <taxon>rosids</taxon>
        <taxon>fabids</taxon>
        <taxon>Fabales</taxon>
        <taxon>Fabaceae</taxon>
        <taxon>Papilionoideae</taxon>
        <taxon>50 kb inversion clade</taxon>
        <taxon>dalbergioids sensu lato</taxon>
        <taxon>Dalbergieae</taxon>
        <taxon>Pterocarpus clade</taxon>
        <taxon>Stylosanthes</taxon>
    </lineage>
</organism>
<proteinExistence type="predicted"/>
<accession>A0ABU6Q6A5</accession>
<keyword evidence="2" id="KW-1185">Reference proteome</keyword>
<reference evidence="1 2" key="1">
    <citation type="journal article" date="2023" name="Plants (Basel)">
        <title>Bridging the Gap: Combining Genomics and Transcriptomics Approaches to Understand Stylosanthes scabra, an Orphan Legume from the Brazilian Caatinga.</title>
        <authorList>
            <person name="Ferreira-Neto J.R.C."/>
            <person name="da Silva M.D."/>
            <person name="Binneck E."/>
            <person name="de Melo N.F."/>
            <person name="da Silva R.H."/>
            <person name="de Melo A.L.T.M."/>
            <person name="Pandolfi V."/>
            <person name="Bustamante F.O."/>
            <person name="Brasileiro-Vidal A.C."/>
            <person name="Benko-Iseppon A.M."/>
        </authorList>
    </citation>
    <scope>NUCLEOTIDE SEQUENCE [LARGE SCALE GENOMIC DNA]</scope>
    <source>
        <tissue evidence="1">Leaves</tissue>
    </source>
</reference>
<dbReference type="Proteomes" id="UP001341840">
    <property type="component" value="Unassembled WGS sequence"/>
</dbReference>
<sequence length="81" mass="8876">MKNLVCACARRAMMQVVEVRRLENERSMTKRNYNVAQRTCLEEALSIDLTSLGVATRSGRCIRKGGENGGMTEVGIAATKA</sequence>
<protein>
    <submittedName>
        <fullName evidence="1">Uncharacterized protein</fullName>
    </submittedName>
</protein>
<name>A0ABU6Q6A5_9FABA</name>
<evidence type="ECO:0000313" key="2">
    <source>
        <dbReference type="Proteomes" id="UP001341840"/>
    </source>
</evidence>
<evidence type="ECO:0000313" key="1">
    <source>
        <dbReference type="EMBL" id="MED6107380.1"/>
    </source>
</evidence>